<dbReference type="SMART" id="SM00421">
    <property type="entry name" value="HTH_LUXR"/>
    <property type="match status" value="1"/>
</dbReference>
<evidence type="ECO:0000259" key="2">
    <source>
        <dbReference type="PROSITE" id="PS50043"/>
    </source>
</evidence>
<name>A0ABP8M951_9BACT</name>
<dbReference type="InterPro" id="IPR000792">
    <property type="entry name" value="Tscrpt_reg_LuxR_C"/>
</dbReference>
<dbReference type="PROSITE" id="PS00622">
    <property type="entry name" value="HTH_LUXR_1"/>
    <property type="match status" value="1"/>
</dbReference>
<accession>A0ABP8M951</accession>
<dbReference type="Gene3D" id="3.40.50.2300">
    <property type="match status" value="1"/>
</dbReference>
<dbReference type="SUPFAM" id="SSF46894">
    <property type="entry name" value="C-terminal effector domain of the bipartite response regulators"/>
    <property type="match status" value="1"/>
</dbReference>
<dbReference type="PANTHER" id="PTHR43214">
    <property type="entry name" value="TWO-COMPONENT RESPONSE REGULATOR"/>
    <property type="match status" value="1"/>
</dbReference>
<dbReference type="Proteomes" id="UP001501508">
    <property type="component" value="Unassembled WGS sequence"/>
</dbReference>
<gene>
    <name evidence="3" type="ORF">GCM10023091_40380</name>
</gene>
<sequence>MQEVALTGFDKVREPAQVPGQGCDLVMLCLSQADPLDENVRQLRMVSGQYPEAKILVLETVRGLQTFRNLLAYLKLGVRGYVTAFDPLENIEHSIRKVLAGNRYVGEEALEWLLDHLANEEVATYLTANELDVARLLAEGRSVSRIARETNRKISTISTIKRSILRKTNVSNLLKLGEILSRQSDPELAGSGRRALSKKRLGRFQV</sequence>
<organism evidence="3 4">
    <name type="scientific">Ravibacter arvi</name>
    <dbReference type="NCBI Taxonomy" id="2051041"/>
    <lineage>
        <taxon>Bacteria</taxon>
        <taxon>Pseudomonadati</taxon>
        <taxon>Bacteroidota</taxon>
        <taxon>Cytophagia</taxon>
        <taxon>Cytophagales</taxon>
        <taxon>Spirosomataceae</taxon>
        <taxon>Ravibacter</taxon>
    </lineage>
</organism>
<dbReference type="Pfam" id="PF00196">
    <property type="entry name" value="GerE"/>
    <property type="match status" value="1"/>
</dbReference>
<comment type="caution">
    <text evidence="3">The sequence shown here is derived from an EMBL/GenBank/DDBJ whole genome shotgun (WGS) entry which is preliminary data.</text>
</comment>
<evidence type="ECO:0000313" key="4">
    <source>
        <dbReference type="Proteomes" id="UP001501508"/>
    </source>
</evidence>
<proteinExistence type="predicted"/>
<feature type="domain" description="HTH luxR-type" evidence="2">
    <location>
        <begin position="119"/>
        <end position="184"/>
    </location>
</feature>
<evidence type="ECO:0000256" key="1">
    <source>
        <dbReference type="ARBA" id="ARBA00023125"/>
    </source>
</evidence>
<dbReference type="EMBL" id="BAABEY010000036">
    <property type="protein sequence ID" value="GAA4446730.1"/>
    <property type="molecule type" value="Genomic_DNA"/>
</dbReference>
<dbReference type="PROSITE" id="PS50043">
    <property type="entry name" value="HTH_LUXR_2"/>
    <property type="match status" value="1"/>
</dbReference>
<keyword evidence="4" id="KW-1185">Reference proteome</keyword>
<keyword evidence="1" id="KW-0238">DNA-binding</keyword>
<dbReference type="PANTHER" id="PTHR43214:SF17">
    <property type="entry name" value="TRANSCRIPTIONAL REGULATORY PROTEIN RCSB"/>
    <property type="match status" value="1"/>
</dbReference>
<dbReference type="InterPro" id="IPR039420">
    <property type="entry name" value="WalR-like"/>
</dbReference>
<protein>
    <recommendedName>
        <fullName evidence="2">HTH luxR-type domain-containing protein</fullName>
    </recommendedName>
</protein>
<dbReference type="InterPro" id="IPR016032">
    <property type="entry name" value="Sig_transdc_resp-reg_C-effctor"/>
</dbReference>
<evidence type="ECO:0000313" key="3">
    <source>
        <dbReference type="EMBL" id="GAA4446730.1"/>
    </source>
</evidence>
<reference evidence="4" key="1">
    <citation type="journal article" date="2019" name="Int. J. Syst. Evol. Microbiol.">
        <title>The Global Catalogue of Microorganisms (GCM) 10K type strain sequencing project: providing services to taxonomists for standard genome sequencing and annotation.</title>
        <authorList>
            <consortium name="The Broad Institute Genomics Platform"/>
            <consortium name="The Broad Institute Genome Sequencing Center for Infectious Disease"/>
            <person name="Wu L."/>
            <person name="Ma J."/>
        </authorList>
    </citation>
    <scope>NUCLEOTIDE SEQUENCE [LARGE SCALE GENOMIC DNA]</scope>
    <source>
        <strain evidence="4">JCM 31920</strain>
    </source>
</reference>
<dbReference type="CDD" id="cd06170">
    <property type="entry name" value="LuxR_C_like"/>
    <property type="match status" value="1"/>
</dbReference>